<evidence type="ECO:0000313" key="5">
    <source>
        <dbReference type="EMBL" id="CAF4117925.1"/>
    </source>
</evidence>
<accession>A0A820SHJ6</accession>
<proteinExistence type="predicted"/>
<dbReference type="Proteomes" id="UP000663869">
    <property type="component" value="Unassembled WGS sequence"/>
</dbReference>
<dbReference type="EMBL" id="CAJNYT010000107">
    <property type="protein sequence ID" value="CAF3330222.1"/>
    <property type="molecule type" value="Genomic_DNA"/>
</dbReference>
<dbReference type="Proteomes" id="UP000663873">
    <property type="component" value="Unassembled WGS sequence"/>
</dbReference>
<evidence type="ECO:0000313" key="4">
    <source>
        <dbReference type="EMBL" id="CAF3472594.1"/>
    </source>
</evidence>
<keyword evidence="10" id="KW-1185">Reference proteome</keyword>
<dbReference type="Proteomes" id="UP000663872">
    <property type="component" value="Unassembled WGS sequence"/>
</dbReference>
<dbReference type="Proteomes" id="UP000663862">
    <property type="component" value="Unassembled WGS sequence"/>
</dbReference>
<evidence type="ECO:0000313" key="2">
    <source>
        <dbReference type="EMBL" id="CAF3330222.1"/>
    </source>
</evidence>
<dbReference type="EMBL" id="CAJNYD010003039">
    <property type="protein sequence ID" value="CAF3472594.1"/>
    <property type="molecule type" value="Genomic_DNA"/>
</dbReference>
<dbReference type="EMBL" id="CAJOBR010000043">
    <property type="protein sequence ID" value="CAF4454135.1"/>
    <property type="molecule type" value="Genomic_DNA"/>
</dbReference>
<dbReference type="Proteomes" id="UP000663851">
    <property type="component" value="Unassembled WGS sequence"/>
</dbReference>
<organism evidence="8 9">
    <name type="scientific">Rotaria socialis</name>
    <dbReference type="NCBI Taxonomy" id="392032"/>
    <lineage>
        <taxon>Eukaryota</taxon>
        <taxon>Metazoa</taxon>
        <taxon>Spiralia</taxon>
        <taxon>Gnathifera</taxon>
        <taxon>Rotifera</taxon>
        <taxon>Eurotatoria</taxon>
        <taxon>Bdelloidea</taxon>
        <taxon>Philodinida</taxon>
        <taxon>Philodinidae</taxon>
        <taxon>Rotaria</taxon>
    </lineage>
</organism>
<evidence type="ECO:0000313" key="7">
    <source>
        <dbReference type="EMBL" id="CAF4284245.1"/>
    </source>
</evidence>
<evidence type="ECO:0000313" key="6">
    <source>
        <dbReference type="EMBL" id="CAF4184929.1"/>
    </source>
</evidence>
<comment type="caution">
    <text evidence="8">The sequence shown here is derived from an EMBL/GenBank/DDBJ whole genome shotgun (WGS) entry which is preliminary data.</text>
</comment>
<dbReference type="AlphaFoldDB" id="A0A820SHJ6"/>
<evidence type="ECO:0000313" key="3">
    <source>
        <dbReference type="EMBL" id="CAF3451094.1"/>
    </source>
</evidence>
<dbReference type="EMBL" id="CAJNXB010000163">
    <property type="protein sequence ID" value="CAF3031855.1"/>
    <property type="molecule type" value="Genomic_DNA"/>
</dbReference>
<dbReference type="Proteomes" id="UP000663825">
    <property type="component" value="Unassembled WGS sequence"/>
</dbReference>
<dbReference type="EMBL" id="CAJOBQ010000178">
    <property type="protein sequence ID" value="CAF4284245.1"/>
    <property type="molecule type" value="Genomic_DNA"/>
</dbReference>
<name>A0A820SHJ6_9BILA</name>
<dbReference type="EMBL" id="CAJOBO010000292">
    <property type="protein sequence ID" value="CAF4184929.1"/>
    <property type="molecule type" value="Genomic_DNA"/>
</dbReference>
<dbReference type="Proteomes" id="UP000663848">
    <property type="component" value="Unassembled WGS sequence"/>
</dbReference>
<dbReference type="Proteomes" id="UP000663833">
    <property type="component" value="Unassembled WGS sequence"/>
</dbReference>
<evidence type="ECO:0000313" key="9">
    <source>
        <dbReference type="Proteomes" id="UP000663848"/>
    </source>
</evidence>
<reference evidence="8" key="1">
    <citation type="submission" date="2021-02" db="EMBL/GenBank/DDBJ databases">
        <authorList>
            <person name="Nowell W R."/>
        </authorList>
    </citation>
    <scope>NUCLEOTIDE SEQUENCE</scope>
</reference>
<dbReference type="OrthoDB" id="10042368at2759"/>
<evidence type="ECO:0000313" key="10">
    <source>
        <dbReference type="Proteomes" id="UP000663873"/>
    </source>
</evidence>
<sequence>MAYIINSNSCECFPNYSTSTFLPCCNAPVVLDSTYQARHFQEVYYAPEPAPEIQVVRQRLPDPPPDVIERVVVVPQPKKYVYQVVEVPTKPPPVVQQRVVHQAPNPTLCGGTYRVQVPHGSVANAPKLVQSASYMQGSPLIQQAPMSYGSSSTIQQAPISYGSPSFMTL</sequence>
<dbReference type="EMBL" id="CAJOBP010000081">
    <property type="protein sequence ID" value="CAF4117925.1"/>
    <property type="molecule type" value="Genomic_DNA"/>
</dbReference>
<evidence type="ECO:0000313" key="8">
    <source>
        <dbReference type="EMBL" id="CAF4454135.1"/>
    </source>
</evidence>
<gene>
    <name evidence="3" type="ORF">FME351_LOCUS13408</name>
    <name evidence="2" type="ORF">GRG538_LOCUS3452</name>
    <name evidence="6" type="ORF">HFQ381_LOCUS6471</name>
    <name evidence="4" type="ORF">LUA448_LOCUS23480</name>
    <name evidence="8" type="ORF">QYT958_LOCUS880</name>
    <name evidence="1" type="ORF">TIS948_LOCUS3026</name>
    <name evidence="7" type="ORF">TSG867_LOCUS5191</name>
    <name evidence="5" type="ORF">UJA718_LOCUS1359</name>
</gene>
<evidence type="ECO:0000313" key="1">
    <source>
        <dbReference type="EMBL" id="CAF3031855.1"/>
    </source>
</evidence>
<dbReference type="EMBL" id="CAJNYU010001591">
    <property type="protein sequence ID" value="CAF3451094.1"/>
    <property type="molecule type" value="Genomic_DNA"/>
</dbReference>
<protein>
    <submittedName>
        <fullName evidence="8">Uncharacterized protein</fullName>
    </submittedName>
</protein>